<keyword evidence="6" id="KW-0010">Activator</keyword>
<dbReference type="PANTHER" id="PTHR12465:SF0">
    <property type="entry name" value="MEDIATOR OF RNA POLYMERASE II TRANSCRIPTION SUBUNIT 20"/>
    <property type="match status" value="1"/>
</dbReference>
<proteinExistence type="inferred from homology"/>
<evidence type="ECO:0000256" key="5">
    <source>
        <dbReference type="ARBA" id="ARBA00031954"/>
    </source>
</evidence>
<dbReference type="InterPro" id="IPR013921">
    <property type="entry name" value="Mediator_Med20"/>
</dbReference>
<dbReference type="Pfam" id="PF08612">
    <property type="entry name" value="Med20"/>
    <property type="match status" value="1"/>
</dbReference>
<keyword evidence="8" id="KW-1185">Reference proteome</keyword>
<evidence type="ECO:0000256" key="2">
    <source>
        <dbReference type="ARBA" id="ARBA00010743"/>
    </source>
</evidence>
<keyword evidence="6" id="KW-0804">Transcription</keyword>
<evidence type="ECO:0000313" key="8">
    <source>
        <dbReference type="Proteomes" id="UP001159042"/>
    </source>
</evidence>
<reference evidence="7 8" key="1">
    <citation type="journal article" date="2023" name="Insect Mol. Biol.">
        <title>Genome sequencing provides insights into the evolution of gene families encoding plant cell wall-degrading enzymes in longhorned beetles.</title>
        <authorList>
            <person name="Shin N.R."/>
            <person name="Okamura Y."/>
            <person name="Kirsch R."/>
            <person name="Pauchet Y."/>
        </authorList>
    </citation>
    <scope>NUCLEOTIDE SEQUENCE [LARGE SCALE GENOMIC DNA]</scope>
    <source>
        <strain evidence="7">EAD_L_NR</strain>
    </source>
</reference>
<name>A0AAV8VWQ6_9CUCU</name>
<accession>A0AAV8VWQ6</accession>
<keyword evidence="6" id="KW-0805">Transcription regulation</keyword>
<evidence type="ECO:0000256" key="3">
    <source>
        <dbReference type="ARBA" id="ARBA00019690"/>
    </source>
</evidence>
<evidence type="ECO:0000313" key="7">
    <source>
        <dbReference type="EMBL" id="KAJ8918449.1"/>
    </source>
</evidence>
<evidence type="ECO:0000256" key="4">
    <source>
        <dbReference type="ARBA" id="ARBA00023242"/>
    </source>
</evidence>
<dbReference type="EMBL" id="JANEYG010000026">
    <property type="protein sequence ID" value="KAJ8918449.1"/>
    <property type="molecule type" value="Genomic_DNA"/>
</dbReference>
<comment type="caution">
    <text evidence="7">The sequence shown here is derived from an EMBL/GenBank/DDBJ whole genome shotgun (WGS) entry which is preliminary data.</text>
</comment>
<keyword evidence="4 6" id="KW-0539">Nucleus</keyword>
<dbReference type="AlphaFoldDB" id="A0AAV8VWQ6"/>
<evidence type="ECO:0000256" key="1">
    <source>
        <dbReference type="ARBA" id="ARBA00004123"/>
    </source>
</evidence>
<dbReference type="GO" id="GO:0003713">
    <property type="term" value="F:transcription coactivator activity"/>
    <property type="evidence" value="ECO:0007669"/>
    <property type="project" value="TreeGrafter"/>
</dbReference>
<evidence type="ECO:0000256" key="6">
    <source>
        <dbReference type="RuleBase" id="RU364152"/>
    </source>
</evidence>
<gene>
    <name evidence="6" type="primary">MED20</name>
    <name evidence="7" type="ORF">NQ315_008146</name>
</gene>
<protein>
    <recommendedName>
        <fullName evidence="3 6">Mediator of RNA polymerase II transcription subunit 20</fullName>
    </recommendedName>
    <alternativeName>
        <fullName evidence="5 6">Mediator complex subunit 20</fullName>
    </alternativeName>
</protein>
<dbReference type="Proteomes" id="UP001159042">
    <property type="component" value="Unassembled WGS sequence"/>
</dbReference>
<dbReference type="PANTHER" id="PTHR12465">
    <property type="entry name" value="UBIQUITIN SPECIFIC PROTEASE HOMOLOG 49"/>
    <property type="match status" value="1"/>
</dbReference>
<comment type="similarity">
    <text evidence="2 6">Belongs to the Mediator complex subunit 20 family.</text>
</comment>
<comment type="function">
    <text evidence="6">Component of the Mediator complex, a coactivator involved in the regulated transcription of nearly all RNA polymerase II-dependent genes. Mediator functions as a bridge to convey information from gene-specific regulatory proteins to the basal RNA polymerase II transcription machinery. Mediator is recruited to promoters by direct interactions with regulatory proteins and serves as a scaffold for the assembly of a functional preinitiation complex with RNA polymerase II and the general transcription factors.</text>
</comment>
<organism evidence="7 8">
    <name type="scientific">Exocentrus adspersus</name>
    <dbReference type="NCBI Taxonomy" id="1586481"/>
    <lineage>
        <taxon>Eukaryota</taxon>
        <taxon>Metazoa</taxon>
        <taxon>Ecdysozoa</taxon>
        <taxon>Arthropoda</taxon>
        <taxon>Hexapoda</taxon>
        <taxon>Insecta</taxon>
        <taxon>Pterygota</taxon>
        <taxon>Neoptera</taxon>
        <taxon>Endopterygota</taxon>
        <taxon>Coleoptera</taxon>
        <taxon>Polyphaga</taxon>
        <taxon>Cucujiformia</taxon>
        <taxon>Chrysomeloidea</taxon>
        <taxon>Cerambycidae</taxon>
        <taxon>Lamiinae</taxon>
        <taxon>Acanthocinini</taxon>
        <taxon>Exocentrus</taxon>
    </lineage>
</organism>
<dbReference type="GO" id="GO:0006357">
    <property type="term" value="P:regulation of transcription by RNA polymerase II"/>
    <property type="evidence" value="ECO:0007669"/>
    <property type="project" value="InterPro"/>
</dbReference>
<sequence length="226" mass="25081">MLGFQNQKNVCKIICMMGVTILTQFPTGNRTGPETVEVLSKRILALGAAQQGQFLVDCDTYTSIPQLGPQRTVHVLHNSEQPATVFSLLESGNKTIPLAADGLFDLLMMKMSSFYTPKKQTKAESKGLRYEIGDFCVKLGTVTVSSNFKGILVEVEYRPCVVPAMCWDLLKEFLQGLLGQSAPGNLPAYLQNRVQEIYSPIDTIHQYLEHFTLFRKSPGGMGLRTQ</sequence>
<comment type="subunit">
    <text evidence="6">Component of the Mediator complex.</text>
</comment>
<comment type="subcellular location">
    <subcellularLocation>
        <location evidence="1 6">Nucleus</location>
    </subcellularLocation>
</comment>
<dbReference type="GO" id="GO:0016592">
    <property type="term" value="C:mediator complex"/>
    <property type="evidence" value="ECO:0007669"/>
    <property type="project" value="InterPro"/>
</dbReference>